<protein>
    <submittedName>
        <fullName evidence="11">Multidrug transporter EmrE-like cation transporter</fullName>
    </submittedName>
</protein>
<keyword evidence="12" id="KW-1185">Reference proteome</keyword>
<evidence type="ECO:0000256" key="8">
    <source>
        <dbReference type="RuleBase" id="RU003942"/>
    </source>
</evidence>
<dbReference type="GO" id="GO:0005886">
    <property type="term" value="C:plasma membrane"/>
    <property type="evidence" value="ECO:0007669"/>
    <property type="project" value="UniProtKB-SubCell"/>
</dbReference>
<evidence type="ECO:0000256" key="2">
    <source>
        <dbReference type="ARBA" id="ARBA00022448"/>
    </source>
</evidence>
<keyword evidence="5 9" id="KW-1133">Transmembrane helix</keyword>
<feature type="transmembrane region" description="Helical" evidence="9">
    <location>
        <begin position="85"/>
        <end position="104"/>
    </location>
</feature>
<keyword evidence="4 8" id="KW-0812">Transmembrane</keyword>
<comment type="similarity">
    <text evidence="7 8">Belongs to the drug/metabolite transporter (DMT) superfamily. Small multidrug resistance (SMR) (TC 2.A.7.1) family.</text>
</comment>
<dbReference type="FunFam" id="1.10.3730.20:FF:000001">
    <property type="entry name" value="Quaternary ammonium compound resistance transporter SugE"/>
    <property type="match status" value="1"/>
</dbReference>
<dbReference type="InterPro" id="IPR045324">
    <property type="entry name" value="Small_multidrug_res"/>
</dbReference>
<dbReference type="GO" id="GO:0015220">
    <property type="term" value="F:choline transmembrane transporter activity"/>
    <property type="evidence" value="ECO:0007669"/>
    <property type="project" value="TreeGrafter"/>
</dbReference>
<dbReference type="AlphaFoldDB" id="A0AAJ2BBS9"/>
<dbReference type="GO" id="GO:0015199">
    <property type="term" value="F:amino-acid betaine transmembrane transporter activity"/>
    <property type="evidence" value="ECO:0007669"/>
    <property type="project" value="TreeGrafter"/>
</dbReference>
<dbReference type="PANTHER" id="PTHR30561:SF1">
    <property type="entry name" value="MULTIDRUG TRANSPORTER EMRE"/>
    <property type="match status" value="1"/>
</dbReference>
<dbReference type="SUPFAM" id="SSF103481">
    <property type="entry name" value="Multidrug resistance efflux transporter EmrE"/>
    <property type="match status" value="1"/>
</dbReference>
<dbReference type="EMBL" id="JAVIZC010000003">
    <property type="protein sequence ID" value="MDR6103411.1"/>
    <property type="molecule type" value="Genomic_DNA"/>
</dbReference>
<evidence type="ECO:0000313" key="13">
    <source>
        <dbReference type="Proteomes" id="UP001255601"/>
    </source>
</evidence>
<evidence type="ECO:0000313" key="11">
    <source>
        <dbReference type="EMBL" id="MDR6103411.1"/>
    </source>
</evidence>
<dbReference type="Proteomes" id="UP001224781">
    <property type="component" value="Unassembled WGS sequence"/>
</dbReference>
<comment type="caution">
    <text evidence="11">The sequence shown here is derived from an EMBL/GenBank/DDBJ whole genome shotgun (WGS) entry which is preliminary data.</text>
</comment>
<proteinExistence type="inferred from homology"/>
<gene>
    <name evidence="11" type="ORF">QE369_003608</name>
    <name evidence="10" type="ORF">QE408_004264</name>
</gene>
<evidence type="ECO:0000256" key="7">
    <source>
        <dbReference type="ARBA" id="ARBA00038032"/>
    </source>
</evidence>
<evidence type="ECO:0000256" key="6">
    <source>
        <dbReference type="ARBA" id="ARBA00023136"/>
    </source>
</evidence>
<dbReference type="Proteomes" id="UP001255601">
    <property type="component" value="Unassembled WGS sequence"/>
</dbReference>
<dbReference type="Pfam" id="PF00893">
    <property type="entry name" value="Multi_Drug_Res"/>
    <property type="match status" value="1"/>
</dbReference>
<evidence type="ECO:0000256" key="1">
    <source>
        <dbReference type="ARBA" id="ARBA00004651"/>
    </source>
</evidence>
<dbReference type="RefSeq" id="WP_306934436.1">
    <property type="nucleotide sequence ID" value="NZ_JAUTBL010000002.1"/>
</dbReference>
<evidence type="ECO:0000256" key="9">
    <source>
        <dbReference type="SAM" id="Phobius"/>
    </source>
</evidence>
<dbReference type="GO" id="GO:1990961">
    <property type="term" value="P:xenobiotic detoxification by transmembrane export across the plasma membrane"/>
    <property type="evidence" value="ECO:0007669"/>
    <property type="project" value="UniProtKB-ARBA"/>
</dbReference>
<keyword evidence="3" id="KW-1003">Cell membrane</keyword>
<evidence type="ECO:0000256" key="5">
    <source>
        <dbReference type="ARBA" id="ARBA00022989"/>
    </source>
</evidence>
<dbReference type="GO" id="GO:0031460">
    <property type="term" value="P:glycine betaine transport"/>
    <property type="evidence" value="ECO:0007669"/>
    <property type="project" value="TreeGrafter"/>
</dbReference>
<keyword evidence="2" id="KW-0813">Transport</keyword>
<dbReference type="InterPro" id="IPR000390">
    <property type="entry name" value="Small_drug/metabolite_transptr"/>
</dbReference>
<evidence type="ECO:0000313" key="12">
    <source>
        <dbReference type="Proteomes" id="UP001224781"/>
    </source>
</evidence>
<feature type="transmembrane region" description="Helical" evidence="9">
    <location>
        <begin position="27"/>
        <end position="51"/>
    </location>
</feature>
<accession>A0AAJ2BBS9</accession>
<dbReference type="PANTHER" id="PTHR30561">
    <property type="entry name" value="SMR FAMILY PROTON-DEPENDENT DRUG EFFLUX TRANSPORTER SUGE"/>
    <property type="match status" value="1"/>
</dbReference>
<evidence type="ECO:0000313" key="10">
    <source>
        <dbReference type="EMBL" id="MDQ1187121.1"/>
    </source>
</evidence>
<evidence type="ECO:0000256" key="3">
    <source>
        <dbReference type="ARBA" id="ARBA00022475"/>
    </source>
</evidence>
<feature type="transmembrane region" description="Helical" evidence="9">
    <location>
        <begin position="58"/>
        <end position="79"/>
    </location>
</feature>
<sequence length="110" mass="11522">MPAYAILALAVISEVVATMSLKASKGFTVLIPSIAVVIGYGAAFFFLSMILDRIPVGVAYAIWAGGGIVLTATLGWFVFGQRVDFWGFVGMALILAGVLVLNLLSKSSAH</sequence>
<dbReference type="GO" id="GO:0015297">
    <property type="term" value="F:antiporter activity"/>
    <property type="evidence" value="ECO:0007669"/>
    <property type="project" value="TreeGrafter"/>
</dbReference>
<comment type="subcellular location">
    <subcellularLocation>
        <location evidence="1 8">Cell membrane</location>
        <topology evidence="1 8">Multi-pass membrane protein</topology>
    </subcellularLocation>
</comment>
<dbReference type="InterPro" id="IPR037185">
    <property type="entry name" value="EmrE-like"/>
</dbReference>
<keyword evidence="6 9" id="KW-0472">Membrane</keyword>
<dbReference type="EMBL" id="JAUTBL010000002">
    <property type="protein sequence ID" value="MDQ1187121.1"/>
    <property type="molecule type" value="Genomic_DNA"/>
</dbReference>
<evidence type="ECO:0000256" key="4">
    <source>
        <dbReference type="ARBA" id="ARBA00022692"/>
    </source>
</evidence>
<dbReference type="Gene3D" id="1.10.3730.20">
    <property type="match status" value="1"/>
</dbReference>
<reference evidence="11" key="1">
    <citation type="submission" date="2023-08" db="EMBL/GenBank/DDBJ databases">
        <title>Functional and genomic diversity of the sorghum phyllosphere microbiome.</title>
        <authorList>
            <person name="Shade A."/>
        </authorList>
    </citation>
    <scope>NUCLEOTIDE SEQUENCE</scope>
    <source>
        <strain evidence="11">SORGH_AS_0974</strain>
        <strain evidence="10 12">SORGH_AS_1126</strain>
    </source>
</reference>
<organism evidence="11 13">
    <name type="scientific">Agrobacterium larrymoorei</name>
    <dbReference type="NCBI Taxonomy" id="160699"/>
    <lineage>
        <taxon>Bacteria</taxon>
        <taxon>Pseudomonadati</taxon>
        <taxon>Pseudomonadota</taxon>
        <taxon>Alphaproteobacteria</taxon>
        <taxon>Hyphomicrobiales</taxon>
        <taxon>Rhizobiaceae</taxon>
        <taxon>Rhizobium/Agrobacterium group</taxon>
        <taxon>Agrobacterium</taxon>
    </lineage>
</organism>
<name>A0AAJ2BBS9_9HYPH</name>